<dbReference type="AlphaFoldDB" id="S8DRJ6"/>
<name>S8DRJ6_9LAMI</name>
<gene>
    <name evidence="2" type="ORF">M569_09034</name>
</gene>
<keyword evidence="1" id="KW-0732">Signal</keyword>
<protein>
    <submittedName>
        <fullName evidence="2">Uncharacterized protein</fullName>
    </submittedName>
</protein>
<dbReference type="EMBL" id="AUSU01004064">
    <property type="protein sequence ID" value="EPS65743.1"/>
    <property type="molecule type" value="Genomic_DNA"/>
</dbReference>
<organism evidence="2 3">
    <name type="scientific">Genlisea aurea</name>
    <dbReference type="NCBI Taxonomy" id="192259"/>
    <lineage>
        <taxon>Eukaryota</taxon>
        <taxon>Viridiplantae</taxon>
        <taxon>Streptophyta</taxon>
        <taxon>Embryophyta</taxon>
        <taxon>Tracheophyta</taxon>
        <taxon>Spermatophyta</taxon>
        <taxon>Magnoliopsida</taxon>
        <taxon>eudicotyledons</taxon>
        <taxon>Gunneridae</taxon>
        <taxon>Pentapetalae</taxon>
        <taxon>asterids</taxon>
        <taxon>lamiids</taxon>
        <taxon>Lamiales</taxon>
        <taxon>Lentibulariaceae</taxon>
        <taxon>Genlisea</taxon>
    </lineage>
</organism>
<evidence type="ECO:0000313" key="3">
    <source>
        <dbReference type="Proteomes" id="UP000015453"/>
    </source>
</evidence>
<proteinExistence type="predicted"/>
<evidence type="ECO:0000256" key="1">
    <source>
        <dbReference type="SAM" id="SignalP"/>
    </source>
</evidence>
<evidence type="ECO:0000313" key="2">
    <source>
        <dbReference type="EMBL" id="EPS65743.1"/>
    </source>
</evidence>
<reference evidence="2 3" key="1">
    <citation type="journal article" date="2013" name="BMC Genomics">
        <title>The miniature genome of a carnivorous plant Genlisea aurea contains a low number of genes and short non-coding sequences.</title>
        <authorList>
            <person name="Leushkin E.V."/>
            <person name="Sutormin R.A."/>
            <person name="Nabieva E.R."/>
            <person name="Penin A.A."/>
            <person name="Kondrashov A.S."/>
            <person name="Logacheva M.D."/>
        </authorList>
    </citation>
    <scope>NUCLEOTIDE SEQUENCE [LARGE SCALE GENOMIC DNA]</scope>
</reference>
<keyword evidence="3" id="KW-1185">Reference proteome</keyword>
<feature type="signal peptide" evidence="1">
    <location>
        <begin position="1"/>
        <end position="26"/>
    </location>
</feature>
<accession>S8DRJ6</accession>
<comment type="caution">
    <text evidence="2">The sequence shown here is derived from an EMBL/GenBank/DDBJ whole genome shotgun (WGS) entry which is preliminary data.</text>
</comment>
<dbReference type="Proteomes" id="UP000015453">
    <property type="component" value="Unassembled WGS sequence"/>
</dbReference>
<feature type="chain" id="PRO_5004550030" evidence="1">
    <location>
        <begin position="27"/>
        <end position="81"/>
    </location>
</feature>
<sequence length="81" mass="9000">MASSYSKVGLIPIMFLILAAVAGVQCLKVRVCPEYCLEGLHVICPGRPWKPVCNCCVADPGPRCRIYNIHSDRVVKPCYYN</sequence>